<feature type="non-terminal residue" evidence="2">
    <location>
        <position position="174"/>
    </location>
</feature>
<accession>A0ABN8QTU1</accession>
<evidence type="ECO:0000256" key="1">
    <source>
        <dbReference type="SAM" id="Phobius"/>
    </source>
</evidence>
<proteinExistence type="predicted"/>
<evidence type="ECO:0000313" key="3">
    <source>
        <dbReference type="Proteomes" id="UP001159405"/>
    </source>
</evidence>
<keyword evidence="1" id="KW-0812">Transmembrane</keyword>
<name>A0ABN8QTU1_9CNID</name>
<protein>
    <submittedName>
        <fullName evidence="2">Uncharacterized protein</fullName>
    </submittedName>
</protein>
<reference evidence="2 3" key="1">
    <citation type="submission" date="2022-05" db="EMBL/GenBank/DDBJ databases">
        <authorList>
            <consortium name="Genoscope - CEA"/>
            <person name="William W."/>
        </authorList>
    </citation>
    <scope>NUCLEOTIDE SEQUENCE [LARGE SCALE GENOMIC DNA]</scope>
</reference>
<gene>
    <name evidence="2" type="ORF">PLOB_00010674</name>
</gene>
<sequence length="174" mass="20176">MNPRTKKSELNLSFLDDETANGTIIIGLVLITSVKFYLVFLVDIGGYCSLQSEELEEGNCQSLVNGTSVPYYAMECHVPYYYYYYKRDSKIRKCLSKWCSLIALCFNETSDWRKLCYKKFNWFRLSNFDISTATKDVNVSNVTNIYIKNCGWKRSLPRFKIKATGYRCASKTAQ</sequence>
<keyword evidence="1" id="KW-1133">Transmembrane helix</keyword>
<comment type="caution">
    <text evidence="2">The sequence shown here is derived from an EMBL/GenBank/DDBJ whole genome shotgun (WGS) entry which is preliminary data.</text>
</comment>
<feature type="transmembrane region" description="Helical" evidence="1">
    <location>
        <begin position="20"/>
        <end position="42"/>
    </location>
</feature>
<keyword evidence="1" id="KW-0472">Membrane</keyword>
<organism evidence="2 3">
    <name type="scientific">Porites lobata</name>
    <dbReference type="NCBI Taxonomy" id="104759"/>
    <lineage>
        <taxon>Eukaryota</taxon>
        <taxon>Metazoa</taxon>
        <taxon>Cnidaria</taxon>
        <taxon>Anthozoa</taxon>
        <taxon>Hexacorallia</taxon>
        <taxon>Scleractinia</taxon>
        <taxon>Fungiina</taxon>
        <taxon>Poritidae</taxon>
        <taxon>Porites</taxon>
    </lineage>
</organism>
<dbReference type="Proteomes" id="UP001159405">
    <property type="component" value="Unassembled WGS sequence"/>
</dbReference>
<keyword evidence="3" id="KW-1185">Reference proteome</keyword>
<dbReference type="EMBL" id="CALNXK010000155">
    <property type="protein sequence ID" value="CAH3170385.1"/>
    <property type="molecule type" value="Genomic_DNA"/>
</dbReference>
<evidence type="ECO:0000313" key="2">
    <source>
        <dbReference type="EMBL" id="CAH3170385.1"/>
    </source>
</evidence>